<feature type="transmembrane region" description="Helical" evidence="7">
    <location>
        <begin position="110"/>
        <end position="132"/>
    </location>
</feature>
<evidence type="ECO:0000256" key="4">
    <source>
        <dbReference type="ARBA" id="ARBA00022692"/>
    </source>
</evidence>
<dbReference type="EMBL" id="JAFBER010000017">
    <property type="protein sequence ID" value="MBM7646206.1"/>
    <property type="molecule type" value="Genomic_DNA"/>
</dbReference>
<keyword evidence="10" id="KW-1185">Reference proteome</keyword>
<reference evidence="9 10" key="1">
    <citation type="submission" date="2021-01" db="EMBL/GenBank/DDBJ databases">
        <title>Genomic Encyclopedia of Type Strains, Phase IV (KMG-IV): sequencing the most valuable type-strain genomes for metagenomic binning, comparative biology and taxonomic classification.</title>
        <authorList>
            <person name="Goeker M."/>
        </authorList>
    </citation>
    <scope>NUCLEOTIDE SEQUENCE [LARGE SCALE GENOMIC DNA]</scope>
    <source>
        <strain evidence="9 10">DSM 28236</strain>
    </source>
</reference>
<feature type="transmembrane region" description="Helical" evidence="7">
    <location>
        <begin position="52"/>
        <end position="71"/>
    </location>
</feature>
<protein>
    <submittedName>
        <fullName evidence="9">Membrane-associated protease RseP (Regulator of RpoE activity)</fullName>
    </submittedName>
</protein>
<evidence type="ECO:0000256" key="2">
    <source>
        <dbReference type="ARBA" id="ARBA00004141"/>
    </source>
</evidence>
<keyword evidence="6 7" id="KW-0472">Membrane</keyword>
<evidence type="ECO:0000256" key="6">
    <source>
        <dbReference type="ARBA" id="ARBA00023136"/>
    </source>
</evidence>
<comment type="subcellular location">
    <subcellularLocation>
        <location evidence="2">Membrane</location>
        <topology evidence="2">Multi-pass membrane protein</topology>
    </subcellularLocation>
</comment>
<evidence type="ECO:0000256" key="3">
    <source>
        <dbReference type="ARBA" id="ARBA00007931"/>
    </source>
</evidence>
<keyword evidence="4 7" id="KW-0812">Transmembrane</keyword>
<accession>A0ABS2Q261</accession>
<dbReference type="RefSeq" id="WP_205004099.1">
    <property type="nucleotide sequence ID" value="NZ_JAFBER010000017.1"/>
</dbReference>
<feature type="domain" description="Peptidase M50" evidence="8">
    <location>
        <begin position="13"/>
        <end position="106"/>
    </location>
</feature>
<keyword evidence="5 7" id="KW-1133">Transmembrane helix</keyword>
<dbReference type="InterPro" id="IPR008915">
    <property type="entry name" value="Peptidase_M50"/>
</dbReference>
<proteinExistence type="inferred from homology"/>
<feature type="transmembrane region" description="Helical" evidence="7">
    <location>
        <begin position="80"/>
        <end position="104"/>
    </location>
</feature>
<evidence type="ECO:0000256" key="5">
    <source>
        <dbReference type="ARBA" id="ARBA00022989"/>
    </source>
</evidence>
<dbReference type="GO" id="GO:0006508">
    <property type="term" value="P:proteolysis"/>
    <property type="evidence" value="ECO:0007669"/>
    <property type="project" value="UniProtKB-KW"/>
</dbReference>
<keyword evidence="9" id="KW-0378">Hydrolase</keyword>
<keyword evidence="9" id="KW-0645">Protease</keyword>
<sequence>MIKFLIDNFIIILLLLPLTSLIHELGHAFFGKMFGGKVVEISLGYGPSLFKLGIFNINKFYFFWGYCRVILPDNNRISKFLFHIGGVLFNFLFLFFLYVLRVVFNVHSDYIGNLNIINFVMIMTCLIPINYFDNTPSDGKRLLEIIKKDSA</sequence>
<evidence type="ECO:0000313" key="10">
    <source>
        <dbReference type="Proteomes" id="UP000808914"/>
    </source>
</evidence>
<evidence type="ECO:0000256" key="7">
    <source>
        <dbReference type="SAM" id="Phobius"/>
    </source>
</evidence>
<comment type="similarity">
    <text evidence="3">Belongs to the peptidase M50B family.</text>
</comment>
<gene>
    <name evidence="9" type="ORF">JOD45_002432</name>
</gene>
<comment type="caution">
    <text evidence="9">The sequence shown here is derived from an EMBL/GenBank/DDBJ whole genome shotgun (WGS) entry which is preliminary data.</text>
</comment>
<name>A0ABS2Q261_9BACL</name>
<dbReference type="GO" id="GO:0008233">
    <property type="term" value="F:peptidase activity"/>
    <property type="evidence" value="ECO:0007669"/>
    <property type="project" value="UniProtKB-KW"/>
</dbReference>
<evidence type="ECO:0000256" key="1">
    <source>
        <dbReference type="ARBA" id="ARBA00001947"/>
    </source>
</evidence>
<evidence type="ECO:0000313" key="9">
    <source>
        <dbReference type="EMBL" id="MBM7646206.1"/>
    </source>
</evidence>
<organism evidence="9 10">
    <name type="scientific">Scopulibacillus daqui</name>
    <dbReference type="NCBI Taxonomy" id="1469162"/>
    <lineage>
        <taxon>Bacteria</taxon>
        <taxon>Bacillati</taxon>
        <taxon>Bacillota</taxon>
        <taxon>Bacilli</taxon>
        <taxon>Bacillales</taxon>
        <taxon>Sporolactobacillaceae</taxon>
        <taxon>Scopulibacillus</taxon>
    </lineage>
</organism>
<comment type="cofactor">
    <cofactor evidence="1">
        <name>Zn(2+)</name>
        <dbReference type="ChEBI" id="CHEBI:29105"/>
    </cofactor>
</comment>
<evidence type="ECO:0000259" key="8">
    <source>
        <dbReference type="Pfam" id="PF02163"/>
    </source>
</evidence>
<dbReference type="Pfam" id="PF02163">
    <property type="entry name" value="Peptidase_M50"/>
    <property type="match status" value="1"/>
</dbReference>
<dbReference type="Proteomes" id="UP000808914">
    <property type="component" value="Unassembled WGS sequence"/>
</dbReference>